<keyword evidence="6" id="KW-1185">Reference proteome</keyword>
<reference evidence="5 6" key="2">
    <citation type="journal article" date="2010" name="Stand. Genomic Sci.">
        <title>Complete genome sequence of Desulfohalobium retbaense type strain (HR(100)).</title>
        <authorList>
            <person name="Spring S."/>
            <person name="Nolan M."/>
            <person name="Lapidus A."/>
            <person name="Glavina Del Rio T."/>
            <person name="Copeland A."/>
            <person name="Tice H."/>
            <person name="Cheng J.F."/>
            <person name="Lucas S."/>
            <person name="Land M."/>
            <person name="Chen F."/>
            <person name="Bruce D."/>
            <person name="Goodwin L."/>
            <person name="Pitluck S."/>
            <person name="Ivanova N."/>
            <person name="Mavromatis K."/>
            <person name="Mikhailova N."/>
            <person name="Pati A."/>
            <person name="Chen A."/>
            <person name="Palaniappan K."/>
            <person name="Hauser L."/>
            <person name="Chang Y.J."/>
            <person name="Jeffries C.D."/>
            <person name="Munk C."/>
            <person name="Kiss H."/>
            <person name="Chain P."/>
            <person name="Han C."/>
            <person name="Brettin T."/>
            <person name="Detter J.C."/>
            <person name="Schuler E."/>
            <person name="Goker M."/>
            <person name="Rohde M."/>
            <person name="Bristow J."/>
            <person name="Eisen J.A."/>
            <person name="Markowitz V."/>
            <person name="Hugenholtz P."/>
            <person name="Kyrpides N.C."/>
            <person name="Klenk H.P."/>
        </authorList>
    </citation>
    <scope>NUCLEOTIDE SEQUENCE [LARGE SCALE GENOMIC DNA]</scope>
    <source>
        <strain evidence="5 6">DSM 5692</strain>
    </source>
</reference>
<evidence type="ECO:0000313" key="5">
    <source>
        <dbReference type="EMBL" id="ACV68950.1"/>
    </source>
</evidence>
<dbReference type="SFLD" id="SFLDS00003">
    <property type="entry name" value="Haloacid_Dehalogenase"/>
    <property type="match status" value="1"/>
</dbReference>
<dbReference type="Gene3D" id="3.40.50.1000">
    <property type="entry name" value="HAD superfamily/HAD-like"/>
    <property type="match status" value="1"/>
</dbReference>
<dbReference type="RefSeq" id="WP_015752093.1">
    <property type="nucleotide sequence ID" value="NC_013223.1"/>
</dbReference>
<dbReference type="PRINTS" id="PR00413">
    <property type="entry name" value="HADHALOGNASE"/>
</dbReference>
<dbReference type="InterPro" id="IPR006439">
    <property type="entry name" value="HAD-SF_hydro_IA"/>
</dbReference>
<dbReference type="KEGG" id="drt:Dret_1666"/>
<dbReference type="InterPro" id="IPR050155">
    <property type="entry name" value="HAD-like_hydrolase_sf"/>
</dbReference>
<dbReference type="InterPro" id="IPR023214">
    <property type="entry name" value="HAD_sf"/>
</dbReference>
<evidence type="ECO:0000256" key="1">
    <source>
        <dbReference type="ARBA" id="ARBA00000830"/>
    </source>
</evidence>
<sequence length="236" mass="26802">MRAYAAQSCGMDRLRPTLYCNPLLPESYFAPIRGIIFDCDGVLIDSKQANLAFYNRLRHAVGLPSMSKAEEEYVHSHTVAQSLAHILPPEAQDHVAELRSQIRYKDLVPYISIQPELIPFLEFLASRGIRMAVNTNRTDTMGLILQLFDLERFFFPVMTSSQVSWSKPHPESMYRILNDWRLGAKDVVYIGDSEVDARTAHAASVPFWAYQDPTLPADMYVPDFGCLRQVMALNLS</sequence>
<dbReference type="InterPro" id="IPR041492">
    <property type="entry name" value="HAD_2"/>
</dbReference>
<dbReference type="HOGENOM" id="CLU_045011_19_3_7"/>
<dbReference type="Gene3D" id="1.10.150.240">
    <property type="entry name" value="Putative phosphatase, domain 2"/>
    <property type="match status" value="1"/>
</dbReference>
<reference evidence="6" key="1">
    <citation type="submission" date="2009-09" db="EMBL/GenBank/DDBJ databases">
        <title>The complete chromosome of Desulfohalobium retbaense DSM 5692.</title>
        <authorList>
            <consortium name="US DOE Joint Genome Institute (JGI-PGF)"/>
            <person name="Lucas S."/>
            <person name="Copeland A."/>
            <person name="Lapidus A."/>
            <person name="Glavina del Rio T."/>
            <person name="Dalin E."/>
            <person name="Tice H."/>
            <person name="Bruce D."/>
            <person name="Goodwin L."/>
            <person name="Pitluck S."/>
            <person name="Kyrpides N."/>
            <person name="Mavromatis K."/>
            <person name="Ivanova N."/>
            <person name="Mikhailova N."/>
            <person name="Munk A.C."/>
            <person name="Brettin T."/>
            <person name="Detter J.C."/>
            <person name="Han C."/>
            <person name="Tapia R."/>
            <person name="Larimer F."/>
            <person name="Land M."/>
            <person name="Hauser L."/>
            <person name="Markowitz V."/>
            <person name="Cheng J.-F."/>
            <person name="Hugenholtz P."/>
            <person name="Woyke T."/>
            <person name="Wu D."/>
            <person name="Spring S."/>
            <person name="Klenk H.-P."/>
            <person name="Eisen J.A."/>
        </authorList>
    </citation>
    <scope>NUCLEOTIDE SEQUENCE [LARGE SCALE GENOMIC DNA]</scope>
    <source>
        <strain evidence="6">DSM 5692</strain>
    </source>
</reference>
<dbReference type="PANTHER" id="PTHR43434:SF1">
    <property type="entry name" value="PHOSPHOGLYCOLATE PHOSPHATASE"/>
    <property type="match status" value="1"/>
</dbReference>
<dbReference type="Proteomes" id="UP000001052">
    <property type="component" value="Chromosome"/>
</dbReference>
<dbReference type="GO" id="GO:0006281">
    <property type="term" value="P:DNA repair"/>
    <property type="evidence" value="ECO:0007669"/>
    <property type="project" value="TreeGrafter"/>
</dbReference>
<comment type="pathway">
    <text evidence="2">Organic acid metabolism; glycolate biosynthesis; glycolate from 2-phosphoglycolate: step 1/1.</text>
</comment>
<dbReference type="InterPro" id="IPR036412">
    <property type="entry name" value="HAD-like_sf"/>
</dbReference>
<dbReference type="EMBL" id="CP001734">
    <property type="protein sequence ID" value="ACV68950.1"/>
    <property type="molecule type" value="Genomic_DNA"/>
</dbReference>
<dbReference type="GO" id="GO:0008967">
    <property type="term" value="F:phosphoglycolate phosphatase activity"/>
    <property type="evidence" value="ECO:0007669"/>
    <property type="project" value="UniProtKB-EC"/>
</dbReference>
<name>C8X3F3_DESRD</name>
<accession>C8X3F3</accession>
<dbReference type="Pfam" id="PF13419">
    <property type="entry name" value="HAD_2"/>
    <property type="match status" value="1"/>
</dbReference>
<dbReference type="AlphaFoldDB" id="C8X3F3"/>
<dbReference type="STRING" id="485915.Dret_1666"/>
<dbReference type="NCBIfam" id="TIGR01549">
    <property type="entry name" value="HAD-SF-IA-v1"/>
    <property type="match status" value="1"/>
</dbReference>
<dbReference type="InterPro" id="IPR023198">
    <property type="entry name" value="PGP-like_dom2"/>
</dbReference>
<dbReference type="SUPFAM" id="SSF56784">
    <property type="entry name" value="HAD-like"/>
    <property type="match status" value="1"/>
</dbReference>
<dbReference type="eggNOG" id="COG0546">
    <property type="taxonomic scope" value="Bacteria"/>
</dbReference>
<dbReference type="EC" id="3.1.3.18" evidence="4"/>
<protein>
    <recommendedName>
        <fullName evidence="4">phosphoglycolate phosphatase</fullName>
        <ecNumber evidence="4">3.1.3.18</ecNumber>
    </recommendedName>
</protein>
<gene>
    <name evidence="5" type="ordered locus">Dret_1666</name>
</gene>
<evidence type="ECO:0000256" key="3">
    <source>
        <dbReference type="ARBA" id="ARBA00006171"/>
    </source>
</evidence>
<organism evidence="5 6">
    <name type="scientific">Desulfohalobium retbaense (strain ATCC 49708 / DSM 5692 / JCM 16813 / HR100)</name>
    <dbReference type="NCBI Taxonomy" id="485915"/>
    <lineage>
        <taxon>Bacteria</taxon>
        <taxon>Pseudomonadati</taxon>
        <taxon>Thermodesulfobacteriota</taxon>
        <taxon>Desulfovibrionia</taxon>
        <taxon>Desulfovibrionales</taxon>
        <taxon>Desulfohalobiaceae</taxon>
        <taxon>Desulfohalobium</taxon>
    </lineage>
</organism>
<evidence type="ECO:0000256" key="4">
    <source>
        <dbReference type="ARBA" id="ARBA00013078"/>
    </source>
</evidence>
<dbReference type="SFLD" id="SFLDG01129">
    <property type="entry name" value="C1.5:_HAD__Beta-PGM__Phosphata"/>
    <property type="match status" value="1"/>
</dbReference>
<dbReference type="GO" id="GO:0005829">
    <property type="term" value="C:cytosol"/>
    <property type="evidence" value="ECO:0007669"/>
    <property type="project" value="TreeGrafter"/>
</dbReference>
<dbReference type="PANTHER" id="PTHR43434">
    <property type="entry name" value="PHOSPHOGLYCOLATE PHOSPHATASE"/>
    <property type="match status" value="1"/>
</dbReference>
<comment type="catalytic activity">
    <reaction evidence="1">
        <text>2-phosphoglycolate + H2O = glycolate + phosphate</text>
        <dbReference type="Rhea" id="RHEA:14369"/>
        <dbReference type="ChEBI" id="CHEBI:15377"/>
        <dbReference type="ChEBI" id="CHEBI:29805"/>
        <dbReference type="ChEBI" id="CHEBI:43474"/>
        <dbReference type="ChEBI" id="CHEBI:58033"/>
        <dbReference type="EC" id="3.1.3.18"/>
    </reaction>
</comment>
<keyword evidence="5" id="KW-0378">Hydrolase</keyword>
<evidence type="ECO:0000313" key="6">
    <source>
        <dbReference type="Proteomes" id="UP000001052"/>
    </source>
</evidence>
<comment type="similarity">
    <text evidence="3">Belongs to the HAD-like hydrolase superfamily. CbbY/CbbZ/Gph/YieH family.</text>
</comment>
<proteinExistence type="inferred from homology"/>
<evidence type="ECO:0000256" key="2">
    <source>
        <dbReference type="ARBA" id="ARBA00004818"/>
    </source>
</evidence>